<dbReference type="Pfam" id="PF11009">
    <property type="entry name" value="BrxC"/>
    <property type="match status" value="1"/>
</dbReference>
<name>A0A246G7X4_9FLAO</name>
<dbReference type="AlphaFoldDB" id="A0A246G7X4"/>
<proteinExistence type="predicted"/>
<dbReference type="OrthoDB" id="677051at2"/>
<organism evidence="1 2">
    <name type="scientific">Flavobacterium columnare</name>
    <dbReference type="NCBI Taxonomy" id="996"/>
    <lineage>
        <taxon>Bacteria</taxon>
        <taxon>Pseudomonadati</taxon>
        <taxon>Bacteroidota</taxon>
        <taxon>Flavobacteriia</taxon>
        <taxon>Flavobacteriales</taxon>
        <taxon>Flavobacteriaceae</taxon>
        <taxon>Flavobacterium</taxon>
    </lineage>
</organism>
<dbReference type="NCBIfam" id="TIGR04019">
    <property type="entry name" value="B_thiol_YtxJ"/>
    <property type="match status" value="1"/>
</dbReference>
<dbReference type="Proteomes" id="UP000198034">
    <property type="component" value="Unassembled WGS sequence"/>
</dbReference>
<protein>
    <submittedName>
        <fullName evidence="1">Thioredoxin family protein</fullName>
    </submittedName>
</protein>
<evidence type="ECO:0000313" key="1">
    <source>
        <dbReference type="EMBL" id="OWP74746.1"/>
    </source>
</evidence>
<reference evidence="1 2" key="1">
    <citation type="journal article" date="2017" name="Infect. Genet. Evol.">
        <title>Comparative genome analysis of fish pathogen Flavobacterium columnare reveals extensive sequence diversity within the species.</title>
        <authorList>
            <person name="Kayansamruaj P."/>
            <person name="Dong H.T."/>
            <person name="Hirono I."/>
            <person name="Kondo H."/>
            <person name="Senapin S."/>
            <person name="Rodkhum C."/>
        </authorList>
    </citation>
    <scope>NUCLEOTIDE SEQUENCE [LARGE SCALE GENOMIC DNA]</scope>
    <source>
        <strain evidence="1 2">1214</strain>
    </source>
</reference>
<evidence type="ECO:0000313" key="2">
    <source>
        <dbReference type="Proteomes" id="UP000198034"/>
    </source>
</evidence>
<sequence>METEKWNIIKTENDVLEIIEKSNNKPQVIFKDSVSCGISAFAKERLINGFNLIEELSDFNYLDLHAYRSVSNFIAQTLDVIHQSPQIIVLINGKVIYRDSHHTIEANKIADKITDFVKS</sequence>
<comment type="caution">
    <text evidence="1">The sequence shown here is derived from an EMBL/GenBank/DDBJ whole genome shotgun (WGS) entry which is preliminary data.</text>
</comment>
<gene>
    <name evidence="1" type="ORF">BWK62_13480</name>
</gene>
<accession>A0A246G7X4</accession>
<dbReference type="EMBL" id="MTCY01000058">
    <property type="protein sequence ID" value="OWP74746.1"/>
    <property type="molecule type" value="Genomic_DNA"/>
</dbReference>
<dbReference type="Gene3D" id="3.40.30.10">
    <property type="entry name" value="Glutaredoxin"/>
    <property type="match status" value="1"/>
</dbReference>
<dbReference type="InterPro" id="IPR022551">
    <property type="entry name" value="BrxC"/>
</dbReference>